<dbReference type="GO" id="GO:0008081">
    <property type="term" value="F:phosphoric diester hydrolase activity"/>
    <property type="evidence" value="ECO:0007669"/>
    <property type="project" value="UniProtKB-ARBA"/>
</dbReference>
<dbReference type="InterPro" id="IPR037522">
    <property type="entry name" value="HD_GYP_dom"/>
</dbReference>
<feature type="domain" description="HD-GYP" evidence="1">
    <location>
        <begin position="112"/>
        <end position="308"/>
    </location>
</feature>
<dbReference type="Gene3D" id="1.10.3210.10">
    <property type="entry name" value="Hypothetical protein af1432"/>
    <property type="match status" value="1"/>
</dbReference>
<proteinExistence type="predicted"/>
<dbReference type="InterPro" id="IPR003607">
    <property type="entry name" value="HD/PDEase_dom"/>
</dbReference>
<comment type="caution">
    <text evidence="2">The sequence shown here is derived from an EMBL/GenBank/DDBJ whole genome shotgun (WGS) entry which is preliminary data.</text>
</comment>
<dbReference type="Pfam" id="PF13487">
    <property type="entry name" value="HD_5"/>
    <property type="match status" value="1"/>
</dbReference>
<dbReference type="AlphaFoldDB" id="A0A941I3U4"/>
<evidence type="ECO:0000313" key="3">
    <source>
        <dbReference type="Proteomes" id="UP000680158"/>
    </source>
</evidence>
<dbReference type="Proteomes" id="UP000680158">
    <property type="component" value="Unassembled WGS sequence"/>
</dbReference>
<name>A0A941I3U4_9BURK</name>
<dbReference type="PROSITE" id="PS51832">
    <property type="entry name" value="HD_GYP"/>
    <property type="match status" value="1"/>
</dbReference>
<evidence type="ECO:0000259" key="1">
    <source>
        <dbReference type="PROSITE" id="PS51832"/>
    </source>
</evidence>
<keyword evidence="3" id="KW-1185">Reference proteome</keyword>
<gene>
    <name evidence="2" type="ORF">KDM92_09410</name>
</gene>
<organism evidence="2 3">
    <name type="scientific">Undibacterium baiyunense</name>
    <dbReference type="NCBI Taxonomy" id="2828731"/>
    <lineage>
        <taxon>Bacteria</taxon>
        <taxon>Pseudomonadati</taxon>
        <taxon>Pseudomonadota</taxon>
        <taxon>Betaproteobacteria</taxon>
        <taxon>Burkholderiales</taxon>
        <taxon>Oxalobacteraceae</taxon>
        <taxon>Undibacterium</taxon>
    </lineage>
</organism>
<sequence length="378" mass="42379">MSSKRISMSDIVLGQPLQWDIFGADGNLLLRRGFVVNNAHQVEVLIERGLYVDGDLMENASRDKKIPKVVEQPSVVRIISQIRNDLRALSYNLNSVENPRDKFLTLAKYVLLATRIDMDVALGCILLHQEGNYSSRHCVDTAVVAIVIGRALKKSEDELILLAAACLTMNLSMLRQQERLQEKSESLSAEEQELIFRHPQESVQQLLSVGVNDEQWLSWILHHHENEDGSGYPAKKRSAEIPQNAKIISIADRYCARVCARSYRKSLLPNAALRDILIGGKNTVDMMLLTLFIRELGTYPIGTFVRLEDGAIGVVTSKGATTTTPYVHCLLGPRGVPLAAPIKRDTQKPLHAIREVLHRDQIVMRFSMRQLWGDVAAQ</sequence>
<dbReference type="PANTHER" id="PTHR43155:SF2">
    <property type="entry name" value="CYCLIC DI-GMP PHOSPHODIESTERASE PA4108"/>
    <property type="match status" value="1"/>
</dbReference>
<dbReference type="RefSeq" id="WP_212684109.1">
    <property type="nucleotide sequence ID" value="NZ_JAGSPM010000005.1"/>
</dbReference>
<dbReference type="CDD" id="cd00077">
    <property type="entry name" value="HDc"/>
    <property type="match status" value="1"/>
</dbReference>
<dbReference type="PANTHER" id="PTHR43155">
    <property type="entry name" value="CYCLIC DI-GMP PHOSPHODIESTERASE PA4108-RELATED"/>
    <property type="match status" value="1"/>
</dbReference>
<dbReference type="SUPFAM" id="SSF109604">
    <property type="entry name" value="HD-domain/PDEase-like"/>
    <property type="match status" value="1"/>
</dbReference>
<reference evidence="2 3" key="1">
    <citation type="submission" date="2021-04" db="EMBL/GenBank/DDBJ databases">
        <title>novel species isolated from subtropical streams in China.</title>
        <authorList>
            <person name="Lu H."/>
        </authorList>
    </citation>
    <scope>NUCLEOTIDE SEQUENCE [LARGE SCALE GENOMIC DNA]</scope>
    <source>
        <strain evidence="2 3">BYS107W</strain>
    </source>
</reference>
<accession>A0A941I3U4</accession>
<dbReference type="EMBL" id="JAGSPM010000005">
    <property type="protein sequence ID" value="MBR7746796.1"/>
    <property type="molecule type" value="Genomic_DNA"/>
</dbReference>
<evidence type="ECO:0000313" key="2">
    <source>
        <dbReference type="EMBL" id="MBR7746796.1"/>
    </source>
</evidence>
<protein>
    <submittedName>
        <fullName evidence="2">HD domain-containing protein</fullName>
    </submittedName>
</protein>